<dbReference type="SUPFAM" id="SSF51395">
    <property type="entry name" value="FMN-linked oxidoreductases"/>
    <property type="match status" value="1"/>
</dbReference>
<dbReference type="InterPro" id="IPR013785">
    <property type="entry name" value="Aldolase_TIM"/>
</dbReference>
<dbReference type="GO" id="GO:0005829">
    <property type="term" value="C:cytosol"/>
    <property type="evidence" value="ECO:0007669"/>
    <property type="project" value="TreeGrafter"/>
</dbReference>
<reference evidence="5 6" key="1">
    <citation type="journal article" date="2014" name="Genome Announc.">
        <title>Draft Genome Sequence of the Haloacid-Degrading Burkholderia caribensis Strain MBA4.</title>
        <authorList>
            <person name="Pan Y."/>
            <person name="Kong K.F."/>
            <person name="Tsang J.S."/>
        </authorList>
    </citation>
    <scope>NUCLEOTIDE SEQUENCE [LARGE SCALE GENOMIC DNA]</scope>
    <source>
        <strain evidence="5 6">MBA4</strain>
        <plasmid evidence="6">Plasmid</plasmid>
    </source>
</reference>
<name>A0A0P0RRD4_9BURK</name>
<dbReference type="RefSeq" id="WP_035991934.1">
    <property type="nucleotide sequence ID" value="NZ_CP012748.1"/>
</dbReference>
<geneLocation type="plasmid" evidence="6"/>
<dbReference type="AlphaFoldDB" id="A0A0P0RRD4"/>
<dbReference type="CDD" id="cd02933">
    <property type="entry name" value="OYE_like_FMN"/>
    <property type="match status" value="1"/>
</dbReference>
<dbReference type="GO" id="GO:0016628">
    <property type="term" value="F:oxidoreductase activity, acting on the CH-CH group of donors, NAD or NADP as acceptor"/>
    <property type="evidence" value="ECO:0007669"/>
    <property type="project" value="UniProtKB-ARBA"/>
</dbReference>
<dbReference type="Gene3D" id="3.20.20.70">
    <property type="entry name" value="Aldolase class I"/>
    <property type="match status" value="1"/>
</dbReference>
<evidence type="ECO:0000313" key="5">
    <source>
        <dbReference type="EMBL" id="ALL71626.1"/>
    </source>
</evidence>
<dbReference type="InterPro" id="IPR045247">
    <property type="entry name" value="Oye-like"/>
</dbReference>
<dbReference type="InterPro" id="IPR001155">
    <property type="entry name" value="OxRdtase_FMN_N"/>
</dbReference>
<dbReference type="EMBL" id="CP012748">
    <property type="protein sequence ID" value="ALL71626.1"/>
    <property type="molecule type" value="Genomic_DNA"/>
</dbReference>
<evidence type="ECO:0000256" key="2">
    <source>
        <dbReference type="ARBA" id="ARBA00005979"/>
    </source>
</evidence>
<comment type="similarity">
    <text evidence="2">Belongs to the NADH:flavin oxidoreductase/NADH oxidase family.</text>
</comment>
<evidence type="ECO:0000259" key="4">
    <source>
        <dbReference type="Pfam" id="PF00724"/>
    </source>
</evidence>
<dbReference type="Proteomes" id="UP000019146">
    <property type="component" value="Plasmid unnamed"/>
</dbReference>
<dbReference type="PANTHER" id="PTHR22893">
    <property type="entry name" value="NADH OXIDOREDUCTASE-RELATED"/>
    <property type="match status" value="1"/>
</dbReference>
<dbReference type="FunFam" id="3.20.20.70:FF:000059">
    <property type="entry name" value="N-ethylmaleimide reductase, FMN-linked"/>
    <property type="match status" value="1"/>
</dbReference>
<feature type="domain" description="NADH:flavin oxidoreductase/NADH oxidase N-terminal" evidence="4">
    <location>
        <begin position="3"/>
        <end position="327"/>
    </location>
</feature>
<evidence type="ECO:0000256" key="3">
    <source>
        <dbReference type="ARBA" id="ARBA00023002"/>
    </source>
</evidence>
<dbReference type="PANTHER" id="PTHR22893:SF91">
    <property type="entry name" value="NADPH DEHYDROGENASE 2-RELATED"/>
    <property type="match status" value="1"/>
</dbReference>
<keyword evidence="5" id="KW-0614">Plasmid</keyword>
<sequence>MSKLFDSIRVGRYTLHNRLVMAPMTRSRAQYDGTPGDLAARYYAQRAGVGLIVSEGTQPSDDGQGYLTTPGIYTDAHVAGWKKITSAVHDKGGRIFIQLMHAGRMSHPDNTPHHRRAVAPSAIAPGAGMFTINGMQDIPAPRALTSDEVRQTVADFAFAARRAVESGADGVEIHGANAYLIQQFFAPSANTRTDEYGGSIENRARFAIEVATAIAGEIGADRTAIRLSPGTAMWGIDEGTELHALYRYLVAELDKLGLAYLHIMHLGDEPLLADIRKLWTGTLILNRPGRPREQVGADAASGTADLEAYGAMVLANPDFVERLKIDAPMNEPQREGFFGGTEKFYTDYPTLARSATE</sequence>
<comment type="cofactor">
    <cofactor evidence="1">
        <name>FMN</name>
        <dbReference type="ChEBI" id="CHEBI:58210"/>
    </cofactor>
</comment>
<proteinExistence type="inferred from homology"/>
<evidence type="ECO:0000313" key="6">
    <source>
        <dbReference type="Proteomes" id="UP000019146"/>
    </source>
</evidence>
<accession>A0A0P0RRD4</accession>
<evidence type="ECO:0000256" key="1">
    <source>
        <dbReference type="ARBA" id="ARBA00001917"/>
    </source>
</evidence>
<dbReference type="KEGG" id="bcai:K788_0007372"/>
<keyword evidence="3" id="KW-0560">Oxidoreductase</keyword>
<gene>
    <name evidence="5" type="ORF">K788_0007372</name>
</gene>
<dbReference type="Pfam" id="PF00724">
    <property type="entry name" value="Oxidored_FMN"/>
    <property type="match status" value="1"/>
</dbReference>
<protein>
    <submittedName>
        <fullName evidence="5">NADH:flavin oxidoreductase, Old Yellow Enzyme family</fullName>
    </submittedName>
</protein>
<dbReference type="GO" id="GO:0010181">
    <property type="term" value="F:FMN binding"/>
    <property type="evidence" value="ECO:0007669"/>
    <property type="project" value="InterPro"/>
</dbReference>
<dbReference type="GeneID" id="69974965"/>
<organism evidence="5 6">
    <name type="scientific">Paraburkholderia caribensis MBA4</name>
    <dbReference type="NCBI Taxonomy" id="1323664"/>
    <lineage>
        <taxon>Bacteria</taxon>
        <taxon>Pseudomonadati</taxon>
        <taxon>Pseudomonadota</taxon>
        <taxon>Betaproteobacteria</taxon>
        <taxon>Burkholderiales</taxon>
        <taxon>Burkholderiaceae</taxon>
        <taxon>Paraburkholderia</taxon>
    </lineage>
</organism>